<keyword evidence="6" id="KW-0732">Signal</keyword>
<evidence type="ECO:0000256" key="2">
    <source>
        <dbReference type="ARBA" id="ARBA00023026"/>
    </source>
</evidence>
<dbReference type="InterPro" id="IPR043504">
    <property type="entry name" value="Peptidase_S1_PA_chymotrypsin"/>
</dbReference>
<dbReference type="PANTHER" id="PTHR24276">
    <property type="entry name" value="POLYSERASE-RELATED"/>
    <property type="match status" value="1"/>
</dbReference>
<gene>
    <name evidence="8" type="ORF">ACHAW5_007377</name>
</gene>
<accession>A0ABD3MR21</accession>
<dbReference type="CDD" id="cd00190">
    <property type="entry name" value="Tryp_SPc"/>
    <property type="match status" value="1"/>
</dbReference>
<dbReference type="InterPro" id="IPR001314">
    <property type="entry name" value="Peptidase_S1A"/>
</dbReference>
<keyword evidence="4" id="KW-0720">Serine protease</keyword>
<keyword evidence="4" id="KW-0378">Hydrolase</keyword>
<dbReference type="SMART" id="SM00020">
    <property type="entry name" value="Tryp_SPc"/>
    <property type="match status" value="1"/>
</dbReference>
<protein>
    <recommendedName>
        <fullName evidence="7">Peptidase S1 domain-containing protein</fullName>
    </recommendedName>
</protein>
<evidence type="ECO:0000313" key="8">
    <source>
        <dbReference type="EMBL" id="KAL3765494.1"/>
    </source>
</evidence>
<dbReference type="PRINTS" id="PR00722">
    <property type="entry name" value="CHYMOTRYPSIN"/>
</dbReference>
<dbReference type="EMBL" id="JALLAZ020001749">
    <property type="protein sequence ID" value="KAL3765494.1"/>
    <property type="molecule type" value="Genomic_DNA"/>
</dbReference>
<dbReference type="InterPro" id="IPR018114">
    <property type="entry name" value="TRYPSIN_HIS"/>
</dbReference>
<feature type="chain" id="PRO_5044787604" description="Peptidase S1 domain-containing protein" evidence="6">
    <location>
        <begin position="23"/>
        <end position="389"/>
    </location>
</feature>
<dbReference type="InterPro" id="IPR001254">
    <property type="entry name" value="Trypsin_dom"/>
</dbReference>
<dbReference type="GO" id="GO:0008236">
    <property type="term" value="F:serine-type peptidase activity"/>
    <property type="evidence" value="ECO:0007669"/>
    <property type="project" value="UniProtKB-KW"/>
</dbReference>
<dbReference type="PROSITE" id="PS00134">
    <property type="entry name" value="TRYPSIN_HIS"/>
    <property type="match status" value="1"/>
</dbReference>
<dbReference type="InterPro" id="IPR033116">
    <property type="entry name" value="TRYPSIN_SER"/>
</dbReference>
<feature type="region of interest" description="Disordered" evidence="5">
    <location>
        <begin position="321"/>
        <end position="359"/>
    </location>
</feature>
<feature type="signal peptide" evidence="6">
    <location>
        <begin position="1"/>
        <end position="22"/>
    </location>
</feature>
<evidence type="ECO:0000256" key="3">
    <source>
        <dbReference type="ARBA" id="ARBA00023157"/>
    </source>
</evidence>
<keyword evidence="4" id="KW-0645">Protease</keyword>
<dbReference type="GO" id="GO:0006508">
    <property type="term" value="P:proteolysis"/>
    <property type="evidence" value="ECO:0007669"/>
    <property type="project" value="UniProtKB-KW"/>
</dbReference>
<evidence type="ECO:0000259" key="7">
    <source>
        <dbReference type="PROSITE" id="PS50240"/>
    </source>
</evidence>
<sequence>MKSQMIPVSMILLGVTSNLCSASLLAEGGGSIRGRVREHNKNNVETSGLLRQKENQVDGDDEPAAGLRIINGEETEENEYPFVVSLQDSMGHFCGGSLIAKDVVLSAAHCQGGDYEVAVGRHDVENGGQVIKVAHELPHEDYDADTTDSDFMLIFLKEPVDLVDGVGLVRLNNDPKSPRPGDDVTVMGWGVTDTNTGSLSDVLIEVSVNVITNEDCDASGDGKDNYNGQITENMLCAKDKGEDSCQGDSGGPLVLGDAETGYAQVGVVSWGIGCADPKFPGVYSRISQAYDWIACKVCNESMFAEEAGFDCDHASKNCGGGGGGGGGGGSSQNNDELDSNKPDDAGGNSSRPDNEDLQTLYDAVGDLLNVYDAVGGFSDQSDMNTSEEP</sequence>
<keyword evidence="3" id="KW-1015">Disulfide bond</keyword>
<dbReference type="FunFam" id="2.40.10.10:FF:000002">
    <property type="entry name" value="Transmembrane protease serine"/>
    <property type="match status" value="1"/>
</dbReference>
<dbReference type="PANTHER" id="PTHR24276:SF91">
    <property type="entry name" value="AT26814P-RELATED"/>
    <property type="match status" value="1"/>
</dbReference>
<dbReference type="SUPFAM" id="SSF50494">
    <property type="entry name" value="Trypsin-like serine proteases"/>
    <property type="match status" value="1"/>
</dbReference>
<dbReference type="Pfam" id="PF00089">
    <property type="entry name" value="Trypsin"/>
    <property type="match status" value="1"/>
</dbReference>
<dbReference type="PROSITE" id="PS50240">
    <property type="entry name" value="TRYPSIN_DOM"/>
    <property type="match status" value="1"/>
</dbReference>
<proteinExistence type="inferred from homology"/>
<comment type="caution">
    <text evidence="8">The sequence shown here is derived from an EMBL/GenBank/DDBJ whole genome shotgun (WGS) entry which is preliminary data.</text>
</comment>
<keyword evidence="2" id="KW-0843">Virulence</keyword>
<dbReference type="InterPro" id="IPR009003">
    <property type="entry name" value="Peptidase_S1_PA"/>
</dbReference>
<feature type="compositionally biased region" description="Gly residues" evidence="5">
    <location>
        <begin position="321"/>
        <end position="330"/>
    </location>
</feature>
<reference evidence="8 9" key="1">
    <citation type="submission" date="2024-10" db="EMBL/GenBank/DDBJ databases">
        <title>Updated reference genomes for cyclostephanoid diatoms.</title>
        <authorList>
            <person name="Roberts W.R."/>
            <person name="Alverson A.J."/>
        </authorList>
    </citation>
    <scope>NUCLEOTIDE SEQUENCE [LARGE SCALE GENOMIC DNA]</scope>
    <source>
        <strain evidence="8 9">AJA276-08</strain>
    </source>
</reference>
<keyword evidence="9" id="KW-1185">Reference proteome</keyword>
<evidence type="ECO:0000256" key="5">
    <source>
        <dbReference type="SAM" id="MobiDB-lite"/>
    </source>
</evidence>
<evidence type="ECO:0000313" key="9">
    <source>
        <dbReference type="Proteomes" id="UP001530315"/>
    </source>
</evidence>
<comment type="similarity">
    <text evidence="1">Belongs to the peptidase S1 family.</text>
</comment>
<dbReference type="Proteomes" id="UP001530315">
    <property type="component" value="Unassembled WGS sequence"/>
</dbReference>
<dbReference type="InterPro" id="IPR050430">
    <property type="entry name" value="Peptidase_S1"/>
</dbReference>
<evidence type="ECO:0000256" key="4">
    <source>
        <dbReference type="RuleBase" id="RU363034"/>
    </source>
</evidence>
<dbReference type="AlphaFoldDB" id="A0ABD3MR21"/>
<organism evidence="8 9">
    <name type="scientific">Stephanodiscus triporus</name>
    <dbReference type="NCBI Taxonomy" id="2934178"/>
    <lineage>
        <taxon>Eukaryota</taxon>
        <taxon>Sar</taxon>
        <taxon>Stramenopiles</taxon>
        <taxon>Ochrophyta</taxon>
        <taxon>Bacillariophyta</taxon>
        <taxon>Coscinodiscophyceae</taxon>
        <taxon>Thalassiosirophycidae</taxon>
        <taxon>Stephanodiscales</taxon>
        <taxon>Stephanodiscaceae</taxon>
        <taxon>Stephanodiscus</taxon>
    </lineage>
</organism>
<dbReference type="Gene3D" id="2.40.10.10">
    <property type="entry name" value="Trypsin-like serine proteases"/>
    <property type="match status" value="1"/>
</dbReference>
<name>A0ABD3MR21_9STRA</name>
<feature type="domain" description="Peptidase S1" evidence="7">
    <location>
        <begin position="69"/>
        <end position="298"/>
    </location>
</feature>
<evidence type="ECO:0000256" key="6">
    <source>
        <dbReference type="SAM" id="SignalP"/>
    </source>
</evidence>
<evidence type="ECO:0000256" key="1">
    <source>
        <dbReference type="ARBA" id="ARBA00007664"/>
    </source>
</evidence>
<dbReference type="PROSITE" id="PS00135">
    <property type="entry name" value="TRYPSIN_SER"/>
    <property type="match status" value="1"/>
</dbReference>